<feature type="transmembrane region" description="Helical" evidence="1">
    <location>
        <begin position="80"/>
        <end position="101"/>
    </location>
</feature>
<gene>
    <name evidence="3" type="ORF">NCTC9381_00927</name>
</gene>
<dbReference type="Proteomes" id="UP000254640">
    <property type="component" value="Unassembled WGS sequence"/>
</dbReference>
<keyword evidence="1" id="KW-0472">Membrane</keyword>
<keyword evidence="1" id="KW-0812">Transmembrane</keyword>
<dbReference type="GO" id="GO:0016020">
    <property type="term" value="C:membrane"/>
    <property type="evidence" value="ECO:0007669"/>
    <property type="project" value="UniProtKB-UniRule"/>
</dbReference>
<feature type="transmembrane region" description="Helical" evidence="1">
    <location>
        <begin position="42"/>
        <end position="68"/>
    </location>
</feature>
<proteinExistence type="predicted"/>
<evidence type="ECO:0000313" key="3">
    <source>
        <dbReference type="EMBL" id="SUB15062.1"/>
    </source>
</evidence>
<accession>A0A379ABY2</accession>
<dbReference type="PANTHER" id="PTHR35152">
    <property type="entry name" value="DOMAIN SIGNALLING PROTEIN, PUTATIVE (AFU_ORTHOLOGUE AFUA_5G11310)-RELATED"/>
    <property type="match status" value="1"/>
</dbReference>
<name>A0A379ABY2_ENTAG</name>
<keyword evidence="1" id="KW-1133">Transmembrane helix</keyword>
<feature type="domain" description="MHYT" evidence="2">
    <location>
        <begin position="6"/>
        <end position="195"/>
    </location>
</feature>
<feature type="transmembrane region" description="Helical" evidence="1">
    <location>
        <begin position="138"/>
        <end position="162"/>
    </location>
</feature>
<dbReference type="EMBL" id="UGSO01000001">
    <property type="protein sequence ID" value="SUB15062.1"/>
    <property type="molecule type" value="Genomic_DNA"/>
</dbReference>
<evidence type="ECO:0000259" key="2">
    <source>
        <dbReference type="PROSITE" id="PS50924"/>
    </source>
</evidence>
<dbReference type="PROSITE" id="PS50924">
    <property type="entry name" value="MHYT"/>
    <property type="match status" value="1"/>
</dbReference>
<feature type="transmembrane region" description="Helical" evidence="1">
    <location>
        <begin position="6"/>
        <end position="30"/>
    </location>
</feature>
<dbReference type="PANTHER" id="PTHR35152:SF1">
    <property type="entry name" value="DOMAIN SIGNALLING PROTEIN, PUTATIVE (AFU_ORTHOLOGUE AFUA_5G11310)-RELATED"/>
    <property type="match status" value="1"/>
</dbReference>
<dbReference type="InterPro" id="IPR005330">
    <property type="entry name" value="MHYT_dom"/>
</dbReference>
<comment type="caution">
    <text evidence="1">Lacks conserved residue(s) required for the propagation of feature annotation.</text>
</comment>
<feature type="transmembrane region" description="Helical" evidence="1">
    <location>
        <begin position="113"/>
        <end position="132"/>
    </location>
</feature>
<protein>
    <submittedName>
        <fullName evidence="3">MHYT domain (Predicted integral membrane sensor domain)</fullName>
    </submittedName>
</protein>
<reference evidence="3 4" key="1">
    <citation type="submission" date="2018-06" db="EMBL/GenBank/DDBJ databases">
        <authorList>
            <consortium name="Pathogen Informatics"/>
            <person name="Doyle S."/>
        </authorList>
    </citation>
    <scope>NUCLEOTIDE SEQUENCE [LARGE SCALE GENOMIC DNA]</scope>
    <source>
        <strain evidence="3 4">NCTC9381</strain>
    </source>
</reference>
<dbReference type="AlphaFoldDB" id="A0A379ABY2"/>
<keyword evidence="4" id="KW-1185">Reference proteome</keyword>
<evidence type="ECO:0000256" key="1">
    <source>
        <dbReference type="PROSITE-ProRule" id="PRU00244"/>
    </source>
</evidence>
<sequence>MLPVTWDSVLICVSLIVVFIASFTALDTAGRVAVSRGWSARFWLLVGGIAMGIGVWAMHFIGMLAMMMPMMMRYDTRLTILSLLVAILASVLAFGQTVGGLHLTRQRLLSGTLILGAGVVVMHYLGMYALLIEPQPEWNALLVALSVLIAFAASGLALWLAFHLRQGRSSSDADAWAGLSGHGHRHRRYALCRYGGSRVQPQQYDAAARRQ</sequence>
<organism evidence="3 4">
    <name type="scientific">Enterobacter agglomerans</name>
    <name type="common">Erwinia herbicola</name>
    <name type="synonym">Pantoea agglomerans</name>
    <dbReference type="NCBI Taxonomy" id="549"/>
    <lineage>
        <taxon>Bacteria</taxon>
        <taxon>Pseudomonadati</taxon>
        <taxon>Pseudomonadota</taxon>
        <taxon>Gammaproteobacteria</taxon>
        <taxon>Enterobacterales</taxon>
        <taxon>Erwiniaceae</taxon>
        <taxon>Pantoea</taxon>
        <taxon>Pantoea agglomerans group</taxon>
    </lineage>
</organism>
<evidence type="ECO:0000313" key="4">
    <source>
        <dbReference type="Proteomes" id="UP000254640"/>
    </source>
</evidence>
<dbReference type="Pfam" id="PF03707">
    <property type="entry name" value="MHYT"/>
    <property type="match status" value="2"/>
</dbReference>